<dbReference type="Proteomes" id="UP000215914">
    <property type="component" value="Unassembled WGS sequence"/>
</dbReference>
<protein>
    <submittedName>
        <fullName evidence="1">Uncharacterized protein</fullName>
    </submittedName>
</protein>
<accession>A0A9K3EFI0</accession>
<dbReference type="EMBL" id="MNCJ02000328">
    <property type="protein sequence ID" value="KAF5772627.1"/>
    <property type="molecule type" value="Genomic_DNA"/>
</dbReference>
<name>A0A9K3EFI0_HELAN</name>
<evidence type="ECO:0000313" key="2">
    <source>
        <dbReference type="Proteomes" id="UP000215914"/>
    </source>
</evidence>
<comment type="caution">
    <text evidence="1">The sequence shown here is derived from an EMBL/GenBank/DDBJ whole genome shotgun (WGS) entry which is preliminary data.</text>
</comment>
<proteinExistence type="predicted"/>
<organism evidence="1 2">
    <name type="scientific">Helianthus annuus</name>
    <name type="common">Common sunflower</name>
    <dbReference type="NCBI Taxonomy" id="4232"/>
    <lineage>
        <taxon>Eukaryota</taxon>
        <taxon>Viridiplantae</taxon>
        <taxon>Streptophyta</taxon>
        <taxon>Embryophyta</taxon>
        <taxon>Tracheophyta</taxon>
        <taxon>Spermatophyta</taxon>
        <taxon>Magnoliopsida</taxon>
        <taxon>eudicotyledons</taxon>
        <taxon>Gunneridae</taxon>
        <taxon>Pentapetalae</taxon>
        <taxon>asterids</taxon>
        <taxon>campanulids</taxon>
        <taxon>Asterales</taxon>
        <taxon>Asteraceae</taxon>
        <taxon>Asteroideae</taxon>
        <taxon>Heliantheae alliance</taxon>
        <taxon>Heliantheae</taxon>
        <taxon>Helianthus</taxon>
    </lineage>
</organism>
<dbReference type="Gramene" id="mRNA:HanXRQr2_Chr13g0579361">
    <property type="protein sequence ID" value="CDS:HanXRQr2_Chr13g0579361.1"/>
    <property type="gene ID" value="HanXRQr2_Chr13g0579361"/>
</dbReference>
<reference evidence="1" key="2">
    <citation type="submission" date="2020-06" db="EMBL/GenBank/DDBJ databases">
        <title>Helianthus annuus Genome sequencing and assembly Release 2.</title>
        <authorList>
            <person name="Gouzy J."/>
            <person name="Langlade N."/>
            <person name="Munos S."/>
        </authorList>
    </citation>
    <scope>NUCLEOTIDE SEQUENCE</scope>
    <source>
        <tissue evidence="1">Leaves</tissue>
    </source>
</reference>
<sequence length="55" mass="6206">MLNKSLITQVNLMAKGHPRPQTQTTLVTRPNTILKETHQTLGSTQYNFASRDLNP</sequence>
<evidence type="ECO:0000313" key="1">
    <source>
        <dbReference type="EMBL" id="KAF5772627.1"/>
    </source>
</evidence>
<keyword evidence="2" id="KW-1185">Reference proteome</keyword>
<gene>
    <name evidence="1" type="ORF">HanXRQr2_Chr13g0579361</name>
</gene>
<dbReference type="AlphaFoldDB" id="A0A9K3EFI0"/>
<reference evidence="1" key="1">
    <citation type="journal article" date="2017" name="Nature">
        <title>The sunflower genome provides insights into oil metabolism, flowering and Asterid evolution.</title>
        <authorList>
            <person name="Badouin H."/>
            <person name="Gouzy J."/>
            <person name="Grassa C.J."/>
            <person name="Murat F."/>
            <person name="Staton S.E."/>
            <person name="Cottret L."/>
            <person name="Lelandais-Briere C."/>
            <person name="Owens G.L."/>
            <person name="Carrere S."/>
            <person name="Mayjonade B."/>
            <person name="Legrand L."/>
            <person name="Gill N."/>
            <person name="Kane N.C."/>
            <person name="Bowers J.E."/>
            <person name="Hubner S."/>
            <person name="Bellec A."/>
            <person name="Berard A."/>
            <person name="Berges H."/>
            <person name="Blanchet N."/>
            <person name="Boniface M.C."/>
            <person name="Brunel D."/>
            <person name="Catrice O."/>
            <person name="Chaidir N."/>
            <person name="Claudel C."/>
            <person name="Donnadieu C."/>
            <person name="Faraut T."/>
            <person name="Fievet G."/>
            <person name="Helmstetter N."/>
            <person name="King M."/>
            <person name="Knapp S.J."/>
            <person name="Lai Z."/>
            <person name="Le Paslier M.C."/>
            <person name="Lippi Y."/>
            <person name="Lorenzon L."/>
            <person name="Mandel J.R."/>
            <person name="Marage G."/>
            <person name="Marchand G."/>
            <person name="Marquand E."/>
            <person name="Bret-Mestries E."/>
            <person name="Morien E."/>
            <person name="Nambeesan S."/>
            <person name="Nguyen T."/>
            <person name="Pegot-Espagnet P."/>
            <person name="Pouilly N."/>
            <person name="Raftis F."/>
            <person name="Sallet E."/>
            <person name="Schiex T."/>
            <person name="Thomas J."/>
            <person name="Vandecasteele C."/>
            <person name="Vares D."/>
            <person name="Vear F."/>
            <person name="Vautrin S."/>
            <person name="Crespi M."/>
            <person name="Mangin B."/>
            <person name="Burke J.M."/>
            <person name="Salse J."/>
            <person name="Munos S."/>
            <person name="Vincourt P."/>
            <person name="Rieseberg L.H."/>
            <person name="Langlade N.B."/>
        </authorList>
    </citation>
    <scope>NUCLEOTIDE SEQUENCE</scope>
    <source>
        <tissue evidence="1">Leaves</tissue>
    </source>
</reference>